<keyword evidence="2 4" id="KW-0442">Lipid degradation</keyword>
<keyword evidence="3 4" id="KW-0443">Lipid metabolism</keyword>
<reference evidence="6 7" key="1">
    <citation type="submission" date="2014-04" db="EMBL/GenBank/DDBJ databases">
        <authorList>
            <consortium name="DOE Joint Genome Institute"/>
            <person name="Kuo A."/>
            <person name="Girlanda M."/>
            <person name="Perotto S."/>
            <person name="Kohler A."/>
            <person name="Nagy L.G."/>
            <person name="Floudas D."/>
            <person name="Copeland A."/>
            <person name="Barry K.W."/>
            <person name="Cichocki N."/>
            <person name="Veneault-Fourrey C."/>
            <person name="LaButti K."/>
            <person name="Lindquist E.A."/>
            <person name="Lipzen A."/>
            <person name="Lundell T."/>
            <person name="Morin E."/>
            <person name="Murat C."/>
            <person name="Sun H."/>
            <person name="Tunlid A."/>
            <person name="Henrissat B."/>
            <person name="Grigoriev I.V."/>
            <person name="Hibbett D.S."/>
            <person name="Martin F."/>
            <person name="Nordberg H.P."/>
            <person name="Cantor M.N."/>
            <person name="Hua S.X."/>
        </authorList>
    </citation>
    <scope>NUCLEOTIDE SEQUENCE [LARGE SCALE GENOMIC DNA]</scope>
    <source>
        <strain evidence="6 7">MUT 4182</strain>
    </source>
</reference>
<organism evidence="6 7">
    <name type="scientific">Tulasnella calospora MUT 4182</name>
    <dbReference type="NCBI Taxonomy" id="1051891"/>
    <lineage>
        <taxon>Eukaryota</taxon>
        <taxon>Fungi</taxon>
        <taxon>Dikarya</taxon>
        <taxon>Basidiomycota</taxon>
        <taxon>Agaricomycotina</taxon>
        <taxon>Agaricomycetes</taxon>
        <taxon>Cantharellales</taxon>
        <taxon>Tulasnellaceae</taxon>
        <taxon>Tulasnella</taxon>
    </lineage>
</organism>
<evidence type="ECO:0000313" key="7">
    <source>
        <dbReference type="Proteomes" id="UP000054248"/>
    </source>
</evidence>
<feature type="short sequence motif" description="GXGXXG" evidence="4">
    <location>
        <begin position="75"/>
        <end position="80"/>
    </location>
</feature>
<dbReference type="GO" id="GO:0016020">
    <property type="term" value="C:membrane"/>
    <property type="evidence" value="ECO:0007669"/>
    <property type="project" value="TreeGrafter"/>
</dbReference>
<protein>
    <recommendedName>
        <fullName evidence="5">PNPLA domain-containing protein</fullName>
    </recommendedName>
</protein>
<dbReference type="AlphaFoldDB" id="A0A0C3LUE9"/>
<evidence type="ECO:0000256" key="1">
    <source>
        <dbReference type="ARBA" id="ARBA00022801"/>
    </source>
</evidence>
<reference evidence="7" key="2">
    <citation type="submission" date="2015-01" db="EMBL/GenBank/DDBJ databases">
        <title>Evolutionary Origins and Diversification of the Mycorrhizal Mutualists.</title>
        <authorList>
            <consortium name="DOE Joint Genome Institute"/>
            <consortium name="Mycorrhizal Genomics Consortium"/>
            <person name="Kohler A."/>
            <person name="Kuo A."/>
            <person name="Nagy L.G."/>
            <person name="Floudas D."/>
            <person name="Copeland A."/>
            <person name="Barry K.W."/>
            <person name="Cichocki N."/>
            <person name="Veneault-Fourrey C."/>
            <person name="LaButti K."/>
            <person name="Lindquist E.A."/>
            <person name="Lipzen A."/>
            <person name="Lundell T."/>
            <person name="Morin E."/>
            <person name="Murat C."/>
            <person name="Riley R."/>
            <person name="Ohm R."/>
            <person name="Sun H."/>
            <person name="Tunlid A."/>
            <person name="Henrissat B."/>
            <person name="Grigoriev I.V."/>
            <person name="Hibbett D.S."/>
            <person name="Martin F."/>
        </authorList>
    </citation>
    <scope>NUCLEOTIDE SEQUENCE [LARGE SCALE GENOMIC DNA]</scope>
    <source>
        <strain evidence="7">MUT 4182</strain>
    </source>
</reference>
<feature type="short sequence motif" description="DGA/G" evidence="4">
    <location>
        <begin position="259"/>
        <end position="261"/>
    </location>
</feature>
<evidence type="ECO:0000259" key="5">
    <source>
        <dbReference type="PROSITE" id="PS51635"/>
    </source>
</evidence>
<dbReference type="GO" id="GO:0046486">
    <property type="term" value="P:glycerolipid metabolic process"/>
    <property type="evidence" value="ECO:0007669"/>
    <property type="project" value="UniProtKB-ARBA"/>
</dbReference>
<evidence type="ECO:0000313" key="6">
    <source>
        <dbReference type="EMBL" id="KIO25017.1"/>
    </source>
</evidence>
<dbReference type="Proteomes" id="UP000054248">
    <property type="component" value="Unassembled WGS sequence"/>
</dbReference>
<dbReference type="InterPro" id="IPR016035">
    <property type="entry name" value="Acyl_Trfase/lysoPLipase"/>
</dbReference>
<dbReference type="GO" id="GO:0019369">
    <property type="term" value="P:arachidonate metabolic process"/>
    <property type="evidence" value="ECO:0007669"/>
    <property type="project" value="TreeGrafter"/>
</dbReference>
<gene>
    <name evidence="6" type="ORF">M407DRAFT_25656</name>
</gene>
<dbReference type="OrthoDB" id="630895at2759"/>
<feature type="short sequence motif" description="GXSXG" evidence="4">
    <location>
        <begin position="109"/>
        <end position="113"/>
    </location>
</feature>
<dbReference type="PANTHER" id="PTHR24185">
    <property type="entry name" value="CALCIUM-INDEPENDENT PHOSPHOLIPASE A2-GAMMA"/>
    <property type="match status" value="1"/>
</dbReference>
<sequence length="394" mass="44106">MATAAGVAAGVGVTAVLGAVLVNKQRAQHEAQLKAIDARTRRDKAYWIEWHQRRPGIPRHLDPLSRPLRLLSLDGGGVRGIISLIILEQIMNEVAPGAKPCEWFDLIGGTSTGGLIAIMLGRLRMSVRDCIDAYRELSKEVFDISTLSVAVNLLDGHIFSGDRLQRAVEKVVGRYKGGTSTKMWDNPGNRSERERVCRTFVVAIPGCDVHRPAKLFRTYNNRFQRHSADHCQIWEAARATSCAPSFFPEIQVDGVYYSDGGLGYNNPTKLMHQEAQSLWGPDQKIGCLLSLGTGSVDSFLKRINDPLDFVKFVGIFKRMALSCDGVHQEMRSNQLVAPFYYRFNPTMKENISLDEWKKLKDLEEIANNYLYATRRKVVAFARAMINYKNGTGDI</sequence>
<dbReference type="InterPro" id="IPR002641">
    <property type="entry name" value="PNPLA_dom"/>
</dbReference>
<feature type="active site" description="Proton acceptor" evidence="4">
    <location>
        <position position="259"/>
    </location>
</feature>
<name>A0A0C3LUE9_9AGAM</name>
<feature type="active site" description="Nucleophile" evidence="4">
    <location>
        <position position="111"/>
    </location>
</feature>
<evidence type="ECO:0000256" key="3">
    <source>
        <dbReference type="ARBA" id="ARBA00023098"/>
    </source>
</evidence>
<dbReference type="SUPFAM" id="SSF52151">
    <property type="entry name" value="FabD/lysophospholipase-like"/>
    <property type="match status" value="1"/>
</dbReference>
<evidence type="ECO:0000256" key="2">
    <source>
        <dbReference type="ARBA" id="ARBA00022963"/>
    </source>
</evidence>
<dbReference type="HOGENOM" id="CLU_000288_144_2_1"/>
<dbReference type="Pfam" id="PF01734">
    <property type="entry name" value="Patatin"/>
    <property type="match status" value="1"/>
</dbReference>
<evidence type="ECO:0000256" key="4">
    <source>
        <dbReference type="PROSITE-ProRule" id="PRU01161"/>
    </source>
</evidence>
<keyword evidence="7" id="KW-1185">Reference proteome</keyword>
<proteinExistence type="predicted"/>
<dbReference type="GO" id="GO:0047499">
    <property type="term" value="F:calcium-independent phospholipase A2 activity"/>
    <property type="evidence" value="ECO:0007669"/>
    <property type="project" value="TreeGrafter"/>
</dbReference>
<feature type="domain" description="PNPLA" evidence="5">
    <location>
        <begin position="71"/>
        <end position="272"/>
    </location>
</feature>
<keyword evidence="1 4" id="KW-0378">Hydrolase</keyword>
<dbReference type="STRING" id="1051891.A0A0C3LUE9"/>
<dbReference type="PROSITE" id="PS51635">
    <property type="entry name" value="PNPLA"/>
    <property type="match status" value="1"/>
</dbReference>
<dbReference type="EMBL" id="KN823050">
    <property type="protein sequence ID" value="KIO25017.1"/>
    <property type="molecule type" value="Genomic_DNA"/>
</dbReference>
<dbReference type="Gene3D" id="3.40.1090.10">
    <property type="entry name" value="Cytosolic phospholipase A2 catalytic domain"/>
    <property type="match status" value="1"/>
</dbReference>
<dbReference type="PANTHER" id="PTHR24185:SF1">
    <property type="entry name" value="CALCIUM-INDEPENDENT PHOSPHOLIPASE A2-GAMMA"/>
    <property type="match status" value="1"/>
</dbReference>
<accession>A0A0C3LUE9</accession>
<dbReference type="GO" id="GO:0016042">
    <property type="term" value="P:lipid catabolic process"/>
    <property type="evidence" value="ECO:0007669"/>
    <property type="project" value="UniProtKB-UniRule"/>
</dbReference>